<dbReference type="PANTHER" id="PTHR10133:SF27">
    <property type="entry name" value="DNA POLYMERASE NU"/>
    <property type="match status" value="1"/>
</dbReference>
<dbReference type="GO" id="GO:0006261">
    <property type="term" value="P:DNA-templated DNA replication"/>
    <property type="evidence" value="ECO:0007669"/>
    <property type="project" value="InterPro"/>
</dbReference>
<dbReference type="SUPFAM" id="SSF52141">
    <property type="entry name" value="Uracil-DNA glycosylase-like"/>
    <property type="match status" value="1"/>
</dbReference>
<dbReference type="SMART" id="SM00986">
    <property type="entry name" value="UDG"/>
    <property type="match status" value="1"/>
</dbReference>
<feature type="domain" description="DNA-directed DNA polymerase family A palm" evidence="3">
    <location>
        <begin position="621"/>
        <end position="840"/>
    </location>
</feature>
<evidence type="ECO:0000259" key="4">
    <source>
        <dbReference type="SMART" id="SM00986"/>
    </source>
</evidence>
<dbReference type="InterPro" id="IPR012337">
    <property type="entry name" value="RNaseH-like_sf"/>
</dbReference>
<dbReference type="InterPro" id="IPR002298">
    <property type="entry name" value="DNA_polymerase_A"/>
</dbReference>
<dbReference type="GO" id="GO:0003677">
    <property type="term" value="F:DNA binding"/>
    <property type="evidence" value="ECO:0007669"/>
    <property type="project" value="InterPro"/>
</dbReference>
<dbReference type="InterPro" id="IPR002562">
    <property type="entry name" value="3'-5'_exonuclease_dom"/>
</dbReference>
<dbReference type="CDD" id="cd10030">
    <property type="entry name" value="UDG-F4_TTUDGA_SPO1dp_like"/>
    <property type="match status" value="1"/>
</dbReference>
<dbReference type="Gene3D" id="3.30.70.370">
    <property type="match status" value="1"/>
</dbReference>
<dbReference type="Gene3D" id="3.30.420.10">
    <property type="entry name" value="Ribonuclease H-like superfamily/Ribonuclease H"/>
    <property type="match status" value="1"/>
</dbReference>
<dbReference type="SUPFAM" id="SSF53098">
    <property type="entry name" value="Ribonuclease H-like"/>
    <property type="match status" value="1"/>
</dbReference>
<dbReference type="InterPro" id="IPR036397">
    <property type="entry name" value="RNaseH_sf"/>
</dbReference>
<proteinExistence type="predicted"/>
<gene>
    <name evidence="5" type="ORF">LCGC14_0506660</name>
</gene>
<comment type="caution">
    <text evidence="5">The sequence shown here is derived from an EMBL/GenBank/DDBJ whole genome shotgun (WGS) entry which is preliminary data.</text>
</comment>
<sequence>MKIEKNSNCDKCNLFQGCYNPWMQSSGSDDPVILVVGEAPGEAEDEQGLPFVGRSGRLLRDALSDVIDIGKLGLDDITDMVRFTNIVRCRPPNNKITARAINYCKHYVEEEIEHYQPDLVLLFGNSPLKALLGEQGITTWNGVVVKRDDAIYVPLFHPAYILRNNLAMGTWLEGMDKAVEALVDEDEEEGNNYEHPLTIKEVKEMHDFLQTQEVIAYDTETTSLDPFDSKIVAVSFSGGDRTFSLPVRHSDHWTYKQLETVYFLLRSILHSHTSNIIGHNIKFDQQHTRSELGGSVEDDFEFEAGGDTMLLSHMLDSRRGIHSLKRLAGLHLEMYDYDKGLNDYIKANPEANPAREGNYGNVPLDILLPYAAMDADATYRLHQHMYKELSDKQVGFYHDVLIPVSNALSRVEYNGISIDDYIAWRYNIIYSERQEELYDVISNEPMVDRTVRILQAKADDDIIFDITDKFDVSVKNISINPDVINYTTAEGRNGKRKRKIIEFNPNSPVHLRTLFYGVYNMPVLEKTDTGLPTTKASVMTQLIGDYPIIDDVRYFKLLGKMLSTYIRPAATGEWYSSDKRVRSNYNLHGTVTGRLASVNPNLQNIPTPEKEPGTLLEILPVKNLFTTSYPNGVLMSSDYSGMELRVFASLSDCIAMLDIHRRGIDFHSVVALMVSEGLMLDNIDDEYVAWFKVNKKPVRYIYKWTNWTLLYGGDEYTLHKMYGIPLDEAKEAVDMYYDRFPEVLRYKDECVDFATTFGYIESPFGRREALPYIQDLSDRNVGERRKAIRSAVNMPVQSAASDILLCALIVIDDLIYQFDYKTRIVNTVHDSIVLDVPPEEIDDIANICVDVMEGIIEYAGEYMPSVDFSWLTCPLKADIEVGTHYGTEIPYEIWIEDNG</sequence>
<dbReference type="SMART" id="SM00987">
    <property type="entry name" value="UreE_C"/>
    <property type="match status" value="1"/>
</dbReference>
<name>A0A0F9UP20_9ZZZZ</name>
<dbReference type="GO" id="GO:0003887">
    <property type="term" value="F:DNA-directed DNA polymerase activity"/>
    <property type="evidence" value="ECO:0007669"/>
    <property type="project" value="InterPro"/>
</dbReference>
<evidence type="ECO:0000259" key="3">
    <source>
        <dbReference type="SMART" id="SM00482"/>
    </source>
</evidence>
<dbReference type="SUPFAM" id="SSF56672">
    <property type="entry name" value="DNA/RNA polymerases"/>
    <property type="match status" value="1"/>
</dbReference>
<evidence type="ECO:0000313" key="5">
    <source>
        <dbReference type="EMBL" id="KKN62956.1"/>
    </source>
</evidence>
<dbReference type="InterPro" id="IPR001098">
    <property type="entry name" value="DNA-dir_DNA_pol_A_palm_dom"/>
</dbReference>
<dbReference type="InterPro" id="IPR005122">
    <property type="entry name" value="Uracil-DNA_glycosylase-like"/>
</dbReference>
<dbReference type="InterPro" id="IPR043502">
    <property type="entry name" value="DNA/RNA_pol_sf"/>
</dbReference>
<dbReference type="SMART" id="SM00482">
    <property type="entry name" value="POLAc"/>
    <property type="match status" value="1"/>
</dbReference>
<dbReference type="SMART" id="SM00474">
    <property type="entry name" value="35EXOc"/>
    <property type="match status" value="1"/>
</dbReference>
<dbReference type="Pfam" id="PF00476">
    <property type="entry name" value="DNA_pol_A"/>
    <property type="match status" value="1"/>
</dbReference>
<reference evidence="5" key="1">
    <citation type="journal article" date="2015" name="Nature">
        <title>Complex archaea that bridge the gap between prokaryotes and eukaryotes.</title>
        <authorList>
            <person name="Spang A."/>
            <person name="Saw J.H."/>
            <person name="Jorgensen S.L."/>
            <person name="Zaremba-Niedzwiedzka K."/>
            <person name="Martijn J."/>
            <person name="Lind A.E."/>
            <person name="van Eijk R."/>
            <person name="Schleper C."/>
            <person name="Guy L."/>
            <person name="Ettema T.J."/>
        </authorList>
    </citation>
    <scope>NUCLEOTIDE SEQUENCE</scope>
</reference>
<dbReference type="PANTHER" id="PTHR10133">
    <property type="entry name" value="DNA POLYMERASE I"/>
    <property type="match status" value="1"/>
</dbReference>
<dbReference type="EMBL" id="LAZR01000606">
    <property type="protein sequence ID" value="KKN62956.1"/>
    <property type="molecule type" value="Genomic_DNA"/>
</dbReference>
<accession>A0A0F9UP20</accession>
<dbReference type="InterPro" id="IPR036895">
    <property type="entry name" value="Uracil-DNA_glycosylase-like_sf"/>
</dbReference>
<feature type="domain" description="3'-5' exonuclease" evidence="2">
    <location>
        <begin position="193"/>
        <end position="390"/>
    </location>
</feature>
<dbReference type="Gene3D" id="3.40.470.10">
    <property type="entry name" value="Uracil-DNA glycosylase-like domain"/>
    <property type="match status" value="1"/>
</dbReference>
<dbReference type="Pfam" id="PF03167">
    <property type="entry name" value="UDG"/>
    <property type="match status" value="1"/>
</dbReference>
<evidence type="ECO:0008006" key="6">
    <source>
        <dbReference type="Google" id="ProtNLM"/>
    </source>
</evidence>
<dbReference type="PRINTS" id="PR00868">
    <property type="entry name" value="DNAPOLI"/>
</dbReference>
<dbReference type="Gene3D" id="1.10.150.20">
    <property type="entry name" value="5' to 3' exonuclease, C-terminal subdomain"/>
    <property type="match status" value="1"/>
</dbReference>
<evidence type="ECO:0000259" key="2">
    <source>
        <dbReference type="SMART" id="SM00474"/>
    </source>
</evidence>
<dbReference type="GO" id="GO:0008408">
    <property type="term" value="F:3'-5' exonuclease activity"/>
    <property type="evidence" value="ECO:0007669"/>
    <property type="project" value="InterPro"/>
</dbReference>
<dbReference type="Gene3D" id="1.20.1060.10">
    <property type="entry name" value="Taq DNA Polymerase, Chain T, domain 4"/>
    <property type="match status" value="1"/>
</dbReference>
<organism evidence="5">
    <name type="scientific">marine sediment metagenome</name>
    <dbReference type="NCBI Taxonomy" id="412755"/>
    <lineage>
        <taxon>unclassified sequences</taxon>
        <taxon>metagenomes</taxon>
        <taxon>ecological metagenomes</taxon>
    </lineage>
</organism>
<keyword evidence="1" id="KW-0235">DNA replication</keyword>
<feature type="domain" description="Uracil-DNA glycosylase-like" evidence="4">
    <location>
        <begin position="24"/>
        <end position="183"/>
    </location>
</feature>
<evidence type="ECO:0000256" key="1">
    <source>
        <dbReference type="ARBA" id="ARBA00022705"/>
    </source>
</evidence>
<dbReference type="GO" id="GO:0006302">
    <property type="term" value="P:double-strand break repair"/>
    <property type="evidence" value="ECO:0007669"/>
    <property type="project" value="TreeGrafter"/>
</dbReference>
<dbReference type="AlphaFoldDB" id="A0A0F9UP20"/>
<protein>
    <recommendedName>
        <fullName evidence="6">Uracil-DNA glycosylase</fullName>
    </recommendedName>
</protein>
<dbReference type="Pfam" id="PF01612">
    <property type="entry name" value="DNA_pol_A_exo1"/>
    <property type="match status" value="1"/>
</dbReference>